<evidence type="ECO:0000256" key="2">
    <source>
        <dbReference type="SAM" id="Phobius"/>
    </source>
</evidence>
<dbReference type="eggNOG" id="COG2304">
    <property type="taxonomic scope" value="Bacteria"/>
</dbReference>
<keyword evidence="5" id="KW-1185">Reference proteome</keyword>
<dbReference type="EMBL" id="ABYS02000001">
    <property type="protein sequence ID" value="EEP21989.1"/>
    <property type="molecule type" value="Genomic_DNA"/>
</dbReference>
<dbReference type="Gene3D" id="3.40.50.410">
    <property type="entry name" value="von Willebrand factor, type A domain"/>
    <property type="match status" value="1"/>
</dbReference>
<evidence type="ECO:0000256" key="1">
    <source>
        <dbReference type="SAM" id="MobiDB-lite"/>
    </source>
</evidence>
<proteinExistence type="predicted"/>
<organism evidence="4 5">
    <name type="scientific">Bifidobacterium angulatum DSM 20098 = JCM 7096</name>
    <dbReference type="NCBI Taxonomy" id="518635"/>
    <lineage>
        <taxon>Bacteria</taxon>
        <taxon>Bacillati</taxon>
        <taxon>Actinomycetota</taxon>
        <taxon>Actinomycetes</taxon>
        <taxon>Bifidobacteriales</taxon>
        <taxon>Bifidobacteriaceae</taxon>
        <taxon>Bifidobacterium</taxon>
    </lineage>
</organism>
<dbReference type="HOGENOM" id="CLU_069615_2_0_11"/>
<sequence>MAAARLEVEAMSTFTFSPLLGWPVGGTIALVMLALAIVEVVRHTFGDAGDETMLSCVRRMLICLTVGAMALGPSMTVSTTSRAVNNTDVVMAVDVTGSMAVKDATYGSDELTTRLNAAKQAVDDVTKAYADSSFAAVRFGASGTLDVPLTPDAAAIRNWATTLAPEATGVSSGSSLDAPLDQLITTLNDIRTTHPDDAIVLYLITDGEQTSAQSRRTFSTLRHYINDAIVVGVGSTAGGRIPLIKDGASSDSSESDKSSESSESSESGSAESKNSNAQQWVTDPDTGQPGISKMDETTLKNLADELGGSMVTTSAQNTMANGRSAEASKKWSVGATAKQRTRTNPVVWPLAAIALILIAWEMGSTIAMSRRLL</sequence>
<comment type="caution">
    <text evidence="4">The sequence shown here is derived from an EMBL/GenBank/DDBJ whole genome shotgun (WGS) entry which is preliminary data.</text>
</comment>
<reference evidence="4" key="1">
    <citation type="submission" date="2009-04" db="EMBL/GenBank/DDBJ databases">
        <authorList>
            <person name="Weinstock G."/>
            <person name="Sodergren E."/>
            <person name="Clifton S."/>
            <person name="Fulton L."/>
            <person name="Fulton B."/>
            <person name="Courtney L."/>
            <person name="Fronick C."/>
            <person name="Harrison M."/>
            <person name="Strong C."/>
            <person name="Farmer C."/>
            <person name="Delahaunty K."/>
            <person name="Markovic C."/>
            <person name="Hall O."/>
            <person name="Minx P."/>
            <person name="Tomlinson C."/>
            <person name="Mitreva M."/>
            <person name="Nelson J."/>
            <person name="Hou S."/>
            <person name="Wollam A."/>
            <person name="Pepin K.H."/>
            <person name="Johnson M."/>
            <person name="Bhonagiri V."/>
            <person name="Nash W.E."/>
            <person name="Warren W."/>
            <person name="Chinwalla A."/>
            <person name="Mardis E.R."/>
            <person name="Wilson R.K."/>
        </authorList>
    </citation>
    <scope>NUCLEOTIDE SEQUENCE [LARGE SCALE GENOMIC DNA]</scope>
    <source>
        <strain evidence="4">DSM 20098</strain>
    </source>
</reference>
<evidence type="ECO:0000313" key="5">
    <source>
        <dbReference type="Proteomes" id="UP000006408"/>
    </source>
</evidence>
<accession>C4FCT1</accession>
<gene>
    <name evidence="4" type="ORF">BIFANG_02107</name>
</gene>
<evidence type="ECO:0000259" key="3">
    <source>
        <dbReference type="PROSITE" id="PS50234"/>
    </source>
</evidence>
<dbReference type="InterPro" id="IPR036465">
    <property type="entry name" value="vWFA_dom_sf"/>
</dbReference>
<dbReference type="STRING" id="1683.Bang102_001435"/>
<name>C4FCT1_9BIFI</name>
<feature type="compositionally biased region" description="Low complexity" evidence="1">
    <location>
        <begin position="261"/>
        <end position="276"/>
    </location>
</feature>
<dbReference type="Pfam" id="PF13519">
    <property type="entry name" value="VWA_2"/>
    <property type="match status" value="1"/>
</dbReference>
<dbReference type="SUPFAM" id="SSF53300">
    <property type="entry name" value="vWA-like"/>
    <property type="match status" value="1"/>
</dbReference>
<keyword evidence="2" id="KW-0812">Transmembrane</keyword>
<feature type="transmembrane region" description="Helical" evidence="2">
    <location>
        <begin position="346"/>
        <end position="368"/>
    </location>
</feature>
<dbReference type="InterPro" id="IPR002035">
    <property type="entry name" value="VWF_A"/>
</dbReference>
<dbReference type="PROSITE" id="PS50234">
    <property type="entry name" value="VWFA"/>
    <property type="match status" value="1"/>
</dbReference>
<keyword evidence="2" id="KW-1133">Transmembrane helix</keyword>
<feature type="domain" description="VWFA" evidence="3">
    <location>
        <begin position="88"/>
        <end position="306"/>
    </location>
</feature>
<evidence type="ECO:0000313" key="4">
    <source>
        <dbReference type="EMBL" id="EEP21989.1"/>
    </source>
</evidence>
<feature type="transmembrane region" description="Helical" evidence="2">
    <location>
        <begin position="20"/>
        <end position="41"/>
    </location>
</feature>
<dbReference type="PATRIC" id="fig|518635.7.peg.102"/>
<protein>
    <submittedName>
        <fullName evidence="4">von Willebrand factor type A domain protein</fullName>
    </submittedName>
</protein>
<feature type="transmembrane region" description="Helical" evidence="2">
    <location>
        <begin position="61"/>
        <end position="78"/>
    </location>
</feature>
<dbReference type="CDD" id="cd00198">
    <property type="entry name" value="vWFA"/>
    <property type="match status" value="1"/>
</dbReference>
<dbReference type="Proteomes" id="UP000006408">
    <property type="component" value="Unassembled WGS sequence"/>
</dbReference>
<keyword evidence="2" id="KW-0472">Membrane</keyword>
<feature type="region of interest" description="Disordered" evidence="1">
    <location>
        <begin position="240"/>
        <end position="293"/>
    </location>
</feature>
<dbReference type="AlphaFoldDB" id="C4FCT1"/>